<dbReference type="PROSITE" id="PS51257">
    <property type="entry name" value="PROKAR_LIPOPROTEIN"/>
    <property type="match status" value="1"/>
</dbReference>
<dbReference type="EMBL" id="JAYMFF010000014">
    <property type="protein sequence ID" value="MEC4176351.1"/>
    <property type="molecule type" value="Genomic_DNA"/>
</dbReference>
<dbReference type="Pfam" id="PF01568">
    <property type="entry name" value="Molydop_binding"/>
    <property type="match status" value="1"/>
</dbReference>
<evidence type="ECO:0000256" key="1">
    <source>
        <dbReference type="ARBA" id="ARBA00010312"/>
    </source>
</evidence>
<comment type="similarity">
    <text evidence="1">Belongs to the prokaryotic molybdopterin-containing oxidoreductase family.</text>
</comment>
<dbReference type="Gene3D" id="2.40.40.20">
    <property type="match status" value="1"/>
</dbReference>
<keyword evidence="2" id="KW-0479">Metal-binding</keyword>
<dbReference type="Gene3D" id="3.40.228.10">
    <property type="entry name" value="Dimethylsulfoxide Reductase, domain 2"/>
    <property type="match status" value="1"/>
</dbReference>
<dbReference type="InterPro" id="IPR019546">
    <property type="entry name" value="TAT_signal_bac_arc"/>
</dbReference>
<dbReference type="PANTHER" id="PTHR43742">
    <property type="entry name" value="TRIMETHYLAMINE-N-OXIDE REDUCTASE"/>
    <property type="match status" value="1"/>
</dbReference>
<evidence type="ECO:0000256" key="2">
    <source>
        <dbReference type="ARBA" id="ARBA00022723"/>
    </source>
</evidence>
<keyword evidence="6" id="KW-0411">Iron-sulfur</keyword>
<feature type="domain" description="4Fe-4S Mo/W bis-MGD-type" evidence="7">
    <location>
        <begin position="59"/>
        <end position="120"/>
    </location>
</feature>
<dbReference type="NCBIfam" id="TIGR01409">
    <property type="entry name" value="TAT_signal_seq"/>
    <property type="match status" value="1"/>
</dbReference>
<dbReference type="Proteomes" id="UP001349994">
    <property type="component" value="Unassembled WGS sequence"/>
</dbReference>
<evidence type="ECO:0000313" key="8">
    <source>
        <dbReference type="EMBL" id="MEC4176351.1"/>
    </source>
</evidence>
<keyword evidence="9" id="KW-1185">Reference proteome</keyword>
<dbReference type="SUPFAM" id="SSF50692">
    <property type="entry name" value="ADC-like"/>
    <property type="match status" value="1"/>
</dbReference>
<dbReference type="RefSeq" id="WP_338210618.1">
    <property type="nucleotide sequence ID" value="NZ_JAYMFF010000014.1"/>
</dbReference>
<dbReference type="SUPFAM" id="SSF53706">
    <property type="entry name" value="Formate dehydrogenase/DMSO reductase, domains 1-3"/>
    <property type="match status" value="1"/>
</dbReference>
<keyword evidence="5" id="KW-0408">Iron</keyword>
<dbReference type="Pfam" id="PF00384">
    <property type="entry name" value="Molybdopterin"/>
    <property type="match status" value="1"/>
</dbReference>
<evidence type="ECO:0000256" key="6">
    <source>
        <dbReference type="ARBA" id="ARBA00023014"/>
    </source>
</evidence>
<dbReference type="PANTHER" id="PTHR43742:SF3">
    <property type="entry name" value="DIMETHYL SULFOXIDE REDUCTASE DMSA"/>
    <property type="match status" value="1"/>
</dbReference>
<dbReference type="InterPro" id="IPR006963">
    <property type="entry name" value="Mopterin_OxRdtase_4Fe-4S_dom"/>
</dbReference>
<evidence type="ECO:0000313" key="9">
    <source>
        <dbReference type="Proteomes" id="UP001349994"/>
    </source>
</evidence>
<accession>A0ABU6IIV1</accession>
<keyword evidence="4" id="KW-0560">Oxidoreductase</keyword>
<dbReference type="InterPro" id="IPR006657">
    <property type="entry name" value="MoPterin_dinucl-bd_dom"/>
</dbReference>
<organism evidence="8 9">
    <name type="scientific">Adlercreutzia wanghongyangiae</name>
    <dbReference type="NCBI Taxonomy" id="3111451"/>
    <lineage>
        <taxon>Bacteria</taxon>
        <taxon>Bacillati</taxon>
        <taxon>Actinomycetota</taxon>
        <taxon>Coriobacteriia</taxon>
        <taxon>Eggerthellales</taxon>
        <taxon>Eggerthellaceae</taxon>
        <taxon>Adlercreutzia</taxon>
    </lineage>
</organism>
<dbReference type="InterPro" id="IPR050612">
    <property type="entry name" value="Prok_Mopterin_Oxidored"/>
</dbReference>
<dbReference type="InterPro" id="IPR006656">
    <property type="entry name" value="Mopterin_OxRdtase"/>
</dbReference>
<reference evidence="8 9" key="1">
    <citation type="submission" date="2024-01" db="EMBL/GenBank/DDBJ databases">
        <title>novel species in genus Adlercreutzia.</title>
        <authorList>
            <person name="Liu X."/>
        </authorList>
    </citation>
    <scope>NUCLEOTIDE SEQUENCE [LARGE SCALE GENOMIC DNA]</scope>
    <source>
        <strain evidence="8 9">R7</strain>
    </source>
</reference>
<gene>
    <name evidence="8" type="ORF">VIN30_07795</name>
</gene>
<protein>
    <submittedName>
        <fullName evidence="8">Molybdopterin-dependent oxidoreductase</fullName>
    </submittedName>
</protein>
<dbReference type="PROSITE" id="PS51318">
    <property type="entry name" value="TAT"/>
    <property type="match status" value="1"/>
</dbReference>
<sequence length="926" mass="102265">MEEMASKGTLTRRSFVAAASAGAAALAAGCAPEQKMAETGDTEAHEYTVDAELAKDAAGAWRPVQCWLSCGGKCLLQAYVVDGIITRIKTDDTHEESLEMFQQRGCVRGRSQRAAHASAERLKYPMKRKSWMPGGGDNVNGELRGADEWERISWDEAYDLIAEEMRRIYDTYGGRSVLHMSFGRTCMRNFLLAPMGGYATFEFCDSYGTYLMYSGNMGTYFNHGEPGGYGSNDRLDLLNADYIVFQGGNPAWASGGSPMYHFWRAKEAGVEFVYVGPECNLTATTLEAKWIPVRPGTDTDTAFLLGVAYEMLRLDEERGDIVDWDFLKRCTVGFDDTMMPADATTSENIKGYILGDYDGTPKTPEWAAEICGAEPADIAWLVEVMGKNNAVTWLYGYGASRCNGAENLLQIQETVCCMGGHHGKPGHSGAPQYHFFAGNDGPDLVVLGDPYPAGKAVEPPANPVDDVILHNYVWQAVNTGKYTWFGSVVDYGNGNSAIQQAEEREIDIRMIVNDFGNPLTVRCNTNEGIKAFRKVDFVLDLALVFNPTAQYSDIVLPVLTNWEDPNGDDYHLGQQNRDIALWQQFGVVNPYFEGKSDREIVYDLGKRLGLDSDAYFPYTGAEQHLYRLINATVIKPGEGTNADAKAASMTPGTGDAVESNDVMMPLVTITQEDIDKHGIRDVEPQEGLVSLDEMVEKGIYQVCREVGDNLGYIAYEDFVRDPEANPRSSASGKIELYCQAKADIFPKLGWQDENDPVKPYANYLRPLYGYEDSFADWEAKEKGAYPIQVFNGHYLRRSHSSFDSNSYLREAFANPVFISAADAAERGIETGDWVRVFNDAGSIIRQASVVEIMMPGVANTMHGSWIEMDDEGNSVNGGTNLLIDSTTSAGAQQGYNTRLCQIERCPKQDYLADVERPVVLPAGIED</sequence>
<proteinExistence type="inferred from homology"/>
<dbReference type="Pfam" id="PF04879">
    <property type="entry name" value="Molybdop_Fe4S4"/>
    <property type="match status" value="1"/>
</dbReference>
<dbReference type="InterPro" id="IPR006311">
    <property type="entry name" value="TAT_signal"/>
</dbReference>
<dbReference type="PROSITE" id="PS51669">
    <property type="entry name" value="4FE4S_MOW_BIS_MGD"/>
    <property type="match status" value="1"/>
</dbReference>
<comment type="caution">
    <text evidence="8">The sequence shown here is derived from an EMBL/GenBank/DDBJ whole genome shotgun (WGS) entry which is preliminary data.</text>
</comment>
<evidence type="ECO:0000256" key="5">
    <source>
        <dbReference type="ARBA" id="ARBA00023004"/>
    </source>
</evidence>
<evidence type="ECO:0000256" key="3">
    <source>
        <dbReference type="ARBA" id="ARBA00022729"/>
    </source>
</evidence>
<evidence type="ECO:0000259" key="7">
    <source>
        <dbReference type="PROSITE" id="PS51669"/>
    </source>
</evidence>
<keyword evidence="3" id="KW-0732">Signal</keyword>
<dbReference type="Gene3D" id="3.40.50.740">
    <property type="match status" value="2"/>
</dbReference>
<dbReference type="InterPro" id="IPR009010">
    <property type="entry name" value="Asp_de-COase-like_dom_sf"/>
</dbReference>
<name>A0ABU6IIV1_9ACTN</name>
<dbReference type="Gene3D" id="2.20.25.90">
    <property type="entry name" value="ADC-like domains"/>
    <property type="match status" value="1"/>
</dbReference>
<evidence type="ECO:0000256" key="4">
    <source>
        <dbReference type="ARBA" id="ARBA00023002"/>
    </source>
</evidence>